<keyword evidence="4" id="KW-1185">Reference proteome</keyword>
<protein>
    <submittedName>
        <fullName evidence="3">Fructosamine kinase family protein</fullName>
    </submittedName>
</protein>
<dbReference type="GO" id="GO:0016301">
    <property type="term" value="F:kinase activity"/>
    <property type="evidence" value="ECO:0007669"/>
    <property type="project" value="UniProtKB-KW"/>
</dbReference>
<reference evidence="3 4" key="1">
    <citation type="submission" date="2024-06" db="EMBL/GenBank/DDBJ databases">
        <authorList>
            <person name="Chen R.Y."/>
        </authorList>
    </citation>
    <scope>NUCLEOTIDE SEQUENCE [LARGE SCALE GENOMIC DNA]</scope>
    <source>
        <strain evidence="3 4">D2</strain>
    </source>
</reference>
<sequence>MWHQIETSIQQALLSEFNITNKQAISGGDISSAYQIMGDNGQSYFVKLNKLSFIENFLCEAANLEKISRTDSLYCPQVITYGSSKNYSFLVLEWLDFTSPKMQEWHQAGQALAQMHMGDTQAQFGYEENNYIGKTIQPNPWHNNWSTFFAEQRIGHQLELLNEKGVKIGDIDDIVALVHSHLKPRKPDAMLLHGDLWRGNISFIKSRPVVYDPACYYGDHETDLAMTELFGKLPREFYQGYEQILPIDTGYNQRKHIYNFYHILNHANLFGGSYIDQCRLYLHTLSELKL</sequence>
<dbReference type="Gene3D" id="3.90.1200.10">
    <property type="match status" value="1"/>
</dbReference>
<keyword evidence="2" id="KW-0808">Transferase</keyword>
<dbReference type="Pfam" id="PF03881">
    <property type="entry name" value="Fructosamin_kin"/>
    <property type="match status" value="1"/>
</dbReference>
<dbReference type="PANTHER" id="PTHR12149">
    <property type="entry name" value="FRUCTOSAMINE 3 KINASE-RELATED PROTEIN"/>
    <property type="match status" value="1"/>
</dbReference>
<evidence type="ECO:0000313" key="3">
    <source>
        <dbReference type="EMBL" id="MER2493939.1"/>
    </source>
</evidence>
<evidence type="ECO:0000256" key="1">
    <source>
        <dbReference type="ARBA" id="ARBA00009460"/>
    </source>
</evidence>
<comment type="similarity">
    <text evidence="1 2">Belongs to the fructosamine kinase family.</text>
</comment>
<name>A0ABV1RLW6_9ALTE</name>
<gene>
    <name evidence="3" type="ORF">ABS311_18860</name>
</gene>
<dbReference type="PANTHER" id="PTHR12149:SF8">
    <property type="entry name" value="PROTEIN-RIBULOSAMINE 3-KINASE"/>
    <property type="match status" value="1"/>
</dbReference>
<proteinExistence type="inferred from homology"/>
<evidence type="ECO:0000256" key="2">
    <source>
        <dbReference type="PIRNR" id="PIRNR006221"/>
    </source>
</evidence>
<dbReference type="Gene3D" id="3.30.200.20">
    <property type="entry name" value="Phosphorylase Kinase, domain 1"/>
    <property type="match status" value="1"/>
</dbReference>
<dbReference type="SUPFAM" id="SSF56112">
    <property type="entry name" value="Protein kinase-like (PK-like)"/>
    <property type="match status" value="1"/>
</dbReference>
<accession>A0ABV1RLW6</accession>
<keyword evidence="2 3" id="KW-0418">Kinase</keyword>
<evidence type="ECO:0000313" key="4">
    <source>
        <dbReference type="Proteomes" id="UP001467690"/>
    </source>
</evidence>
<dbReference type="PIRSF" id="PIRSF006221">
    <property type="entry name" value="Ketosamine-3-kinase"/>
    <property type="match status" value="1"/>
</dbReference>
<comment type="caution">
    <text evidence="3">The sequence shown here is derived from an EMBL/GenBank/DDBJ whole genome shotgun (WGS) entry which is preliminary data.</text>
</comment>
<dbReference type="RefSeq" id="WP_143872376.1">
    <property type="nucleotide sequence ID" value="NZ_CP041660.1"/>
</dbReference>
<dbReference type="InterPro" id="IPR016477">
    <property type="entry name" value="Fructo-/Ketosamine-3-kinase"/>
</dbReference>
<dbReference type="EMBL" id="JBELOE010000280">
    <property type="protein sequence ID" value="MER2493939.1"/>
    <property type="molecule type" value="Genomic_DNA"/>
</dbReference>
<dbReference type="Proteomes" id="UP001467690">
    <property type="component" value="Unassembled WGS sequence"/>
</dbReference>
<organism evidence="3 4">
    <name type="scientific">Catenovulum sediminis</name>
    <dbReference type="NCBI Taxonomy" id="1740262"/>
    <lineage>
        <taxon>Bacteria</taxon>
        <taxon>Pseudomonadati</taxon>
        <taxon>Pseudomonadota</taxon>
        <taxon>Gammaproteobacteria</taxon>
        <taxon>Alteromonadales</taxon>
        <taxon>Alteromonadaceae</taxon>
        <taxon>Catenovulum</taxon>
    </lineage>
</organism>
<dbReference type="InterPro" id="IPR011009">
    <property type="entry name" value="Kinase-like_dom_sf"/>
</dbReference>